<gene>
    <name evidence="1" type="ORF">EJB05_33173</name>
</gene>
<feature type="non-terminal residue" evidence="1">
    <location>
        <position position="1"/>
    </location>
</feature>
<dbReference type="Gramene" id="TVU17157">
    <property type="protein sequence ID" value="TVU17157"/>
    <property type="gene ID" value="EJB05_33173"/>
</dbReference>
<organism evidence="1 2">
    <name type="scientific">Eragrostis curvula</name>
    <name type="common">weeping love grass</name>
    <dbReference type="NCBI Taxonomy" id="38414"/>
    <lineage>
        <taxon>Eukaryota</taxon>
        <taxon>Viridiplantae</taxon>
        <taxon>Streptophyta</taxon>
        <taxon>Embryophyta</taxon>
        <taxon>Tracheophyta</taxon>
        <taxon>Spermatophyta</taxon>
        <taxon>Magnoliopsida</taxon>
        <taxon>Liliopsida</taxon>
        <taxon>Poales</taxon>
        <taxon>Poaceae</taxon>
        <taxon>PACMAD clade</taxon>
        <taxon>Chloridoideae</taxon>
        <taxon>Eragrostideae</taxon>
        <taxon>Eragrostidinae</taxon>
        <taxon>Eragrostis</taxon>
    </lineage>
</organism>
<sequence>METDSKALVDLWCGQNSNNRLRKKKRTPITEMQTGQLICVLSMLHIIGLFSCGVPHRISYCNVCSMIVIHMSNEEK</sequence>
<keyword evidence="2" id="KW-1185">Reference proteome</keyword>
<evidence type="ECO:0000313" key="2">
    <source>
        <dbReference type="Proteomes" id="UP000324897"/>
    </source>
</evidence>
<evidence type="ECO:0000313" key="1">
    <source>
        <dbReference type="EMBL" id="TVU17157.1"/>
    </source>
</evidence>
<proteinExistence type="predicted"/>
<dbReference type="Proteomes" id="UP000324897">
    <property type="component" value="Chromosome 7"/>
</dbReference>
<accession>A0A5J9U152</accession>
<dbReference type="AlphaFoldDB" id="A0A5J9U152"/>
<dbReference type="EMBL" id="RWGY01000029">
    <property type="protein sequence ID" value="TVU17157.1"/>
    <property type="molecule type" value="Genomic_DNA"/>
</dbReference>
<reference evidence="1 2" key="1">
    <citation type="journal article" date="2019" name="Sci. Rep.">
        <title>A high-quality genome of Eragrostis curvula grass provides insights into Poaceae evolution and supports new strategies to enhance forage quality.</title>
        <authorList>
            <person name="Carballo J."/>
            <person name="Santos B.A.C.M."/>
            <person name="Zappacosta D."/>
            <person name="Garbus I."/>
            <person name="Selva J.P."/>
            <person name="Gallo C.A."/>
            <person name="Diaz A."/>
            <person name="Albertini E."/>
            <person name="Caccamo M."/>
            <person name="Echenique V."/>
        </authorList>
    </citation>
    <scope>NUCLEOTIDE SEQUENCE [LARGE SCALE GENOMIC DNA]</scope>
    <source>
        <strain evidence="2">cv. Victoria</strain>
        <tissue evidence="1">Leaf</tissue>
    </source>
</reference>
<name>A0A5J9U152_9POAL</name>
<comment type="caution">
    <text evidence="1">The sequence shown here is derived from an EMBL/GenBank/DDBJ whole genome shotgun (WGS) entry which is preliminary data.</text>
</comment>
<protein>
    <submittedName>
        <fullName evidence="1">Uncharacterized protein</fullName>
    </submittedName>
</protein>